<evidence type="ECO:0000256" key="8">
    <source>
        <dbReference type="ARBA" id="ARBA00023209"/>
    </source>
</evidence>
<keyword evidence="9 10" id="KW-1208">Phospholipid metabolism</keyword>
<comment type="pathway">
    <text evidence="10">Lipid metabolism; phospholipid metabolism.</text>
</comment>
<comment type="caution">
    <text evidence="11">The sequence shown here is derived from an EMBL/GenBank/DDBJ whole genome shotgun (WGS) entry which is preliminary data.</text>
</comment>
<comment type="subunit">
    <text evidence="10">Probably interacts with PlsX.</text>
</comment>
<evidence type="ECO:0000256" key="2">
    <source>
        <dbReference type="ARBA" id="ARBA00022516"/>
    </source>
</evidence>
<feature type="transmembrane region" description="Helical" evidence="10">
    <location>
        <begin position="218"/>
        <end position="234"/>
    </location>
</feature>
<reference evidence="11" key="1">
    <citation type="journal article" date="2020" name="mSystems">
        <title>Genome- and Community-Level Interaction Insights into Carbon Utilization and Element Cycling Functions of Hydrothermarchaeota in Hydrothermal Sediment.</title>
        <authorList>
            <person name="Zhou Z."/>
            <person name="Liu Y."/>
            <person name="Xu W."/>
            <person name="Pan J."/>
            <person name="Luo Z.H."/>
            <person name="Li M."/>
        </authorList>
    </citation>
    <scope>NUCLEOTIDE SEQUENCE [LARGE SCALE GENOMIC DNA]</scope>
    <source>
        <strain evidence="11">SpSt-780</strain>
    </source>
</reference>
<feature type="transmembrane region" description="Helical" evidence="10">
    <location>
        <begin position="135"/>
        <end position="152"/>
    </location>
</feature>
<keyword evidence="2 10" id="KW-0444">Lipid biosynthesis</keyword>
<dbReference type="PANTHER" id="PTHR30309">
    <property type="entry name" value="INNER MEMBRANE PROTEIN YGIH"/>
    <property type="match status" value="1"/>
</dbReference>
<evidence type="ECO:0000256" key="9">
    <source>
        <dbReference type="ARBA" id="ARBA00023264"/>
    </source>
</evidence>
<feature type="transmembrane region" description="Helical" evidence="10">
    <location>
        <begin position="339"/>
        <end position="359"/>
    </location>
</feature>
<evidence type="ECO:0000256" key="5">
    <source>
        <dbReference type="ARBA" id="ARBA00022989"/>
    </source>
</evidence>
<name>A0A7C4U6G4_UNCW3</name>
<dbReference type="GO" id="GO:0005886">
    <property type="term" value="C:plasma membrane"/>
    <property type="evidence" value="ECO:0007669"/>
    <property type="project" value="UniProtKB-SubCell"/>
</dbReference>
<evidence type="ECO:0000256" key="4">
    <source>
        <dbReference type="ARBA" id="ARBA00022692"/>
    </source>
</evidence>
<keyword evidence="3 10" id="KW-0808">Transferase</keyword>
<organism evidence="11">
    <name type="scientific">candidate division WOR-3 bacterium</name>
    <dbReference type="NCBI Taxonomy" id="2052148"/>
    <lineage>
        <taxon>Bacteria</taxon>
        <taxon>Bacteria division WOR-3</taxon>
    </lineage>
</organism>
<proteinExistence type="inferred from homology"/>
<feature type="transmembrane region" description="Helical" evidence="10">
    <location>
        <begin position="54"/>
        <end position="77"/>
    </location>
</feature>
<accession>A0A7C4U6G4</accession>
<keyword evidence="7 10" id="KW-0472">Membrane</keyword>
<feature type="transmembrane region" description="Helical" evidence="10">
    <location>
        <begin position="112"/>
        <end position="129"/>
    </location>
</feature>
<feature type="transmembrane region" description="Helical" evidence="10">
    <location>
        <begin position="240"/>
        <end position="259"/>
    </location>
</feature>
<feature type="transmembrane region" description="Helical" evidence="10">
    <location>
        <begin position="83"/>
        <end position="105"/>
    </location>
</feature>
<comment type="similarity">
    <text evidence="10">Belongs to the PlsY family.</text>
</comment>
<dbReference type="GO" id="GO:0043772">
    <property type="term" value="F:acyl-phosphate glycerol-3-phosphate acyltransferase activity"/>
    <property type="evidence" value="ECO:0007669"/>
    <property type="project" value="UniProtKB-UniRule"/>
</dbReference>
<evidence type="ECO:0000256" key="7">
    <source>
        <dbReference type="ARBA" id="ARBA00023136"/>
    </source>
</evidence>
<keyword evidence="1 10" id="KW-1003">Cell membrane</keyword>
<keyword evidence="4 10" id="KW-0812">Transmembrane</keyword>
<dbReference type="HAMAP" id="MF_01043">
    <property type="entry name" value="PlsY"/>
    <property type="match status" value="1"/>
</dbReference>
<dbReference type="PANTHER" id="PTHR30309:SF0">
    <property type="entry name" value="GLYCEROL-3-PHOSPHATE ACYLTRANSFERASE-RELATED"/>
    <property type="match status" value="1"/>
</dbReference>
<gene>
    <name evidence="10" type="primary">plsY</name>
    <name evidence="11" type="ORF">ENV67_01975</name>
</gene>
<dbReference type="AlphaFoldDB" id="A0A7C4U6G4"/>
<evidence type="ECO:0000256" key="1">
    <source>
        <dbReference type="ARBA" id="ARBA00022475"/>
    </source>
</evidence>
<keyword evidence="6 10" id="KW-0443">Lipid metabolism</keyword>
<sequence>MVLPSLTYKCFITIMVGYLIGSISPSFILGRLLKGIDIREKGDKNAGTVNTFKVLGFIPALITAIFDLSKGVLTIFISHKIGIFYPLDMILAYSSVLGHIYPFYLKFKGGQGQATSVGVLFYFLVMEILRNSFDINGMLILSVFTILIFYSIKDYEILGIFVIPVLILFITFFSKDILKGIAISFYLLHMLWIVIMNLKRKGYRLKESTRKSIVWGRFFARPFGILYIIIYFLTSKKVIIYITGIVASLFFLFDLIRLSKSGINVVIMKTLKFFLKEKEEKTFSSMTHFTITSFISFIIFPRNVACASILFPIFGDMFAKLIGLEFGRNKIFNKTLEGTLSYLAFSISAIYLYSTIVHFDLSRGITGALIATITEILPLKIDDNISGILLPAFVMNII</sequence>
<evidence type="ECO:0000256" key="6">
    <source>
        <dbReference type="ARBA" id="ARBA00023098"/>
    </source>
</evidence>
<feature type="transmembrane region" description="Helical" evidence="10">
    <location>
        <begin position="180"/>
        <end position="198"/>
    </location>
</feature>
<feature type="transmembrane region" description="Helical" evidence="10">
    <location>
        <begin position="6"/>
        <end position="33"/>
    </location>
</feature>
<evidence type="ECO:0000313" key="11">
    <source>
        <dbReference type="EMBL" id="HGW91293.1"/>
    </source>
</evidence>
<keyword evidence="5 10" id="KW-1133">Transmembrane helix</keyword>
<evidence type="ECO:0000256" key="10">
    <source>
        <dbReference type="HAMAP-Rule" id="MF_01043"/>
    </source>
</evidence>
<dbReference type="EMBL" id="DTHG01000024">
    <property type="protein sequence ID" value="HGW91293.1"/>
    <property type="molecule type" value="Genomic_DNA"/>
</dbReference>
<dbReference type="EC" id="2.3.1.275" evidence="10"/>
<comment type="caution">
    <text evidence="10">Lacks conserved residue(s) required for the propagation of feature annotation.</text>
</comment>
<evidence type="ECO:0000256" key="3">
    <source>
        <dbReference type="ARBA" id="ARBA00022679"/>
    </source>
</evidence>
<comment type="subcellular location">
    <subcellularLocation>
        <location evidence="10">Cell membrane</location>
        <topology evidence="10">Multi-pass membrane protein</topology>
    </subcellularLocation>
</comment>
<protein>
    <recommendedName>
        <fullName evidence="10">Glycerol-3-phosphate acyltransferase</fullName>
    </recommendedName>
    <alternativeName>
        <fullName evidence="10">Acyl-PO4 G3P acyltransferase</fullName>
    </alternativeName>
    <alternativeName>
        <fullName evidence="10">Acyl-phosphate--glycerol-3-phosphate acyltransferase</fullName>
    </alternativeName>
    <alternativeName>
        <fullName evidence="10">G3P acyltransferase</fullName>
        <shortName evidence="10">GPAT</shortName>
        <ecNumber evidence="10">2.3.1.275</ecNumber>
    </alternativeName>
    <alternativeName>
        <fullName evidence="10">Lysophosphatidic acid synthase</fullName>
        <shortName evidence="10">LPA synthase</shortName>
    </alternativeName>
</protein>
<feature type="transmembrane region" description="Helical" evidence="10">
    <location>
        <begin position="157"/>
        <end position="174"/>
    </location>
</feature>
<dbReference type="GO" id="GO:0008654">
    <property type="term" value="P:phospholipid biosynthetic process"/>
    <property type="evidence" value="ECO:0007669"/>
    <property type="project" value="UniProtKB-UniRule"/>
</dbReference>
<comment type="catalytic activity">
    <reaction evidence="10">
        <text>an acyl phosphate + sn-glycerol 3-phosphate = a 1-acyl-sn-glycero-3-phosphate + phosphate</text>
        <dbReference type="Rhea" id="RHEA:34075"/>
        <dbReference type="ChEBI" id="CHEBI:43474"/>
        <dbReference type="ChEBI" id="CHEBI:57597"/>
        <dbReference type="ChEBI" id="CHEBI:57970"/>
        <dbReference type="ChEBI" id="CHEBI:59918"/>
        <dbReference type="EC" id="2.3.1.275"/>
    </reaction>
</comment>
<dbReference type="UniPathway" id="UPA00085"/>
<dbReference type="Pfam" id="PF02660">
    <property type="entry name" value="G3P_acyltransf"/>
    <property type="match status" value="1"/>
</dbReference>
<comment type="function">
    <text evidence="10">Catalyzes the transfer of an acyl group from acyl-phosphate (acyl-PO(4)) to glycerol-3-phosphate (G3P) to form lysophosphatidic acid (LPA). This enzyme utilizes acyl-phosphate as fatty acyl donor, but not acyl-CoA or acyl-ACP.</text>
</comment>
<dbReference type="InterPro" id="IPR003811">
    <property type="entry name" value="G3P_acylTferase_PlsY"/>
</dbReference>
<dbReference type="SMART" id="SM01207">
    <property type="entry name" value="G3P_acyltransf"/>
    <property type="match status" value="1"/>
</dbReference>
<keyword evidence="8 10" id="KW-0594">Phospholipid biosynthesis</keyword>